<sequence>MTGAKTNLQINRFVQDPSVTSMYAPTTGSRIIITDNSWGVWSVNPNFNSALSVWSGGTGNTQGIAPSANKLQNPRRINNVFFDGTGDINISAPMRYLGNANNSTLNGSLEDGFYLVADSSINGLYGYGVLEVRRAGSTVNQTYFSHMKNANGSVAVRQSWDNGQNFSVWRSLDPQGSVTLSGAVSGSGSFDNYGNVNISASVTQGLGVNQRWQDVTGSRAKATTYTNTSGRPKFINIVVDGNDGYGDAELFINGIKVGIFHCGYGTRGSVTISAIVPAEATYRLNSGSYISIWAELI</sequence>
<comment type="caution">
    <text evidence="1">The sequence shown here is derived from an EMBL/GenBank/DDBJ whole genome shotgun (WGS) entry which is preliminary data.</text>
</comment>
<dbReference type="AlphaFoldDB" id="A0A833PAB4"/>
<reference evidence="2" key="1">
    <citation type="journal article" date="2020" name="MBio">
        <title>Horizontal gene transfer to a defensive symbiont with a reduced genome amongst a multipartite beetle microbiome.</title>
        <authorList>
            <person name="Waterworth S.C."/>
            <person name="Florez L.V."/>
            <person name="Rees E.R."/>
            <person name="Hertweck C."/>
            <person name="Kaltenpoth M."/>
            <person name="Kwan J.C."/>
        </authorList>
    </citation>
    <scope>NUCLEOTIDE SEQUENCE [LARGE SCALE GENOMIC DNA]</scope>
</reference>
<gene>
    <name evidence="1" type="ORF">GAK29_04872</name>
</gene>
<dbReference type="EMBL" id="WNDP01000267">
    <property type="protein sequence ID" value="KAF1012287.1"/>
    <property type="molecule type" value="Genomic_DNA"/>
</dbReference>
<evidence type="ECO:0008006" key="3">
    <source>
        <dbReference type="Google" id="ProtNLM"/>
    </source>
</evidence>
<evidence type="ECO:0000313" key="1">
    <source>
        <dbReference type="EMBL" id="KAF1012287.1"/>
    </source>
</evidence>
<evidence type="ECO:0000313" key="2">
    <source>
        <dbReference type="Proteomes" id="UP000490535"/>
    </source>
</evidence>
<organism evidence="1 2">
    <name type="scientific">Acinetobacter bereziniae</name>
    <name type="common">Acinetobacter genomosp. 10</name>
    <dbReference type="NCBI Taxonomy" id="106648"/>
    <lineage>
        <taxon>Bacteria</taxon>
        <taxon>Pseudomonadati</taxon>
        <taxon>Pseudomonadota</taxon>
        <taxon>Gammaproteobacteria</taxon>
        <taxon>Moraxellales</taxon>
        <taxon>Moraxellaceae</taxon>
        <taxon>Acinetobacter</taxon>
    </lineage>
</organism>
<accession>A0A833PAB4</accession>
<proteinExistence type="predicted"/>
<protein>
    <recommendedName>
        <fullName evidence="3">Phage tail fiber protein</fullName>
    </recommendedName>
</protein>
<name>A0A833PAB4_ACIBZ</name>
<dbReference type="Proteomes" id="UP000490535">
    <property type="component" value="Unassembled WGS sequence"/>
</dbReference>